<accession>V6M4U6</accession>
<dbReference type="VEuPathDB" id="GiardiaDB:SS50377_21401"/>
<feature type="non-terminal residue" evidence="2">
    <location>
        <position position="1"/>
    </location>
</feature>
<dbReference type="AlphaFoldDB" id="V6M4U6"/>
<keyword evidence="1" id="KW-1133">Transmembrane helix</keyword>
<evidence type="ECO:0000313" key="2">
    <source>
        <dbReference type="EMBL" id="EST48379.1"/>
    </source>
</evidence>
<dbReference type="InterPro" id="IPR009030">
    <property type="entry name" value="Growth_fac_rcpt_cys_sf"/>
</dbReference>
<dbReference type="EMBL" id="KI545989">
    <property type="protein sequence ID" value="EST48379.1"/>
    <property type="molecule type" value="Genomic_DNA"/>
</dbReference>
<reference evidence="2" key="1">
    <citation type="journal article" date="2014" name="PLoS Genet.">
        <title>The Genome of Spironucleus salmonicida Highlights a Fish Pathogen Adapted to Fluctuating Environments.</title>
        <authorList>
            <person name="Xu F."/>
            <person name="Jerlstrom-Hultqvist J."/>
            <person name="Einarsson E."/>
            <person name="Astvaldsson A."/>
            <person name="Svard S.G."/>
            <person name="Andersson J.O."/>
        </authorList>
    </citation>
    <scope>NUCLEOTIDE SEQUENCE</scope>
</reference>
<name>V6M4U6_9EUKA</name>
<proteinExistence type="predicted"/>
<keyword evidence="1" id="KW-0812">Transmembrane</keyword>
<organism evidence="2">
    <name type="scientific">Spironucleus salmonicida</name>
    <dbReference type="NCBI Taxonomy" id="348837"/>
    <lineage>
        <taxon>Eukaryota</taxon>
        <taxon>Metamonada</taxon>
        <taxon>Diplomonadida</taxon>
        <taxon>Hexamitidae</taxon>
        <taxon>Hexamitinae</taxon>
        <taxon>Spironucleus</taxon>
    </lineage>
</organism>
<protein>
    <submittedName>
        <fullName evidence="2">Cysteine-rich membrane protein 1</fullName>
    </submittedName>
</protein>
<feature type="transmembrane region" description="Helical" evidence="1">
    <location>
        <begin position="562"/>
        <end position="590"/>
    </location>
</feature>
<evidence type="ECO:0000256" key="1">
    <source>
        <dbReference type="SAM" id="Phobius"/>
    </source>
</evidence>
<keyword evidence="1" id="KW-0472">Membrane</keyword>
<dbReference type="SUPFAM" id="SSF57184">
    <property type="entry name" value="Growth factor receptor domain"/>
    <property type="match status" value="1"/>
</dbReference>
<gene>
    <name evidence="2" type="ORF">SS50377_11453</name>
</gene>
<sequence length="604" mass="65018">STFGNSCSSCGQIQQGERCRCDGSEIANCIVCSQQKCQQCLSGFKLYENTCVTNMCDDAAGPSKCFIGFQCPPGSLPGTQCQECSVNINSQCQCDGAQNCHTCGEIDGTCKDCLYGYKMNENTLQCEKITDSTKNICDDKNMSSRCDSQQFCIGSYGDSCLSCSMIQLSKSCNCDTKLKENCLFCDGQQCMMCLKGYYVHNGECLINKCDSKNPCFDNFYCDPATNSCTQCSSIGTYDCNCGSAQNCQTCAAQGDTCQTCIRGYNLINGSCYPKLPCLHTADCPLNQYCGSDNKCDICFGQPTSCNCGSAINCYYCGASGGCASCLPGYGTDQIFSCSIPICSIEIPPGSYCSGPDAASKCPSATTACNCGFAQNCSQCTADLSHCEDCLDDSIMIDNECVIAPPGYTGVCNDPSDSSKCLSGFACILVPTCHSCQNVSAGYLCNCHGKQYASCIQCDRDKCGVCFTHFVLIDGKCETECQASSECKIGQQCGRQRACQDCNGQMECNCDGMLNCKECNDTSCTVCQYGWKQTDKSSCAKCASGFVMSDGICNRVEKPENKVLTAINIIGMVFALIIIICGILGIIIYYVRRPKRHTFQHSMAR</sequence>